<feature type="domain" description="HIT" evidence="2">
    <location>
        <begin position="1"/>
        <end position="103"/>
    </location>
</feature>
<proteinExistence type="predicted"/>
<dbReference type="InterPro" id="IPR052908">
    <property type="entry name" value="AP-4-A_phosphorylase"/>
</dbReference>
<dbReference type="EMBL" id="NGKU01000001">
    <property type="protein sequence ID" value="OTN76031.1"/>
    <property type="molecule type" value="Genomic_DNA"/>
</dbReference>
<dbReference type="PANTHER" id="PTHR42997">
    <property type="entry name" value="HIT FAMILY HYDROLASE"/>
    <property type="match status" value="1"/>
</dbReference>
<comment type="caution">
    <text evidence="3">The sequence shown here is derived from an EMBL/GenBank/DDBJ whole genome shotgun (WGS) entry which is preliminary data.</text>
</comment>
<accession>A0A242A5L9</accession>
<dbReference type="AlphaFoldDB" id="A0A242A5L9"/>
<evidence type="ECO:0000313" key="4">
    <source>
        <dbReference type="Proteomes" id="UP000195043"/>
    </source>
</evidence>
<protein>
    <recommendedName>
        <fullName evidence="2">HIT domain-containing protein</fullName>
    </recommendedName>
</protein>
<reference evidence="3 4" key="1">
    <citation type="submission" date="2017-05" db="EMBL/GenBank/DDBJ databases">
        <title>The Genome Sequence of Enterococcus sp. 8G7_MSG3316.</title>
        <authorList>
            <consortium name="The Broad Institute Genomics Platform"/>
            <consortium name="The Broad Institute Genomic Center for Infectious Diseases"/>
            <person name="Earl A."/>
            <person name="Manson A."/>
            <person name="Schwartman J."/>
            <person name="Gilmore M."/>
            <person name="Abouelleil A."/>
            <person name="Cao P."/>
            <person name="Chapman S."/>
            <person name="Cusick C."/>
            <person name="Shea T."/>
            <person name="Young S."/>
            <person name="Neafsey D."/>
            <person name="Nusbaum C."/>
            <person name="Birren B."/>
        </authorList>
    </citation>
    <scope>NUCLEOTIDE SEQUENCE [LARGE SCALE GENOMIC DNA]</scope>
    <source>
        <strain evidence="3 4">8G7_MSG3316</strain>
    </source>
</reference>
<sequence length="123" mass="14007">MSCPFCINQTTLIESELFFVIEDRYPVSKGHILLIPKAHRTDYFALTSKEKIALSKLLEEAKLLLDTLHQPTGYNIGFNCGESAGQTIFHYHLIPRYDGDVEHPRGGVRGVIPDRKEYPFAKE</sequence>
<dbReference type="Gene3D" id="3.30.428.10">
    <property type="entry name" value="HIT-like"/>
    <property type="match status" value="1"/>
</dbReference>
<organism evidence="3 4">
    <name type="scientific">Candidatus Enterococcus testudinis</name>
    <dbReference type="NCBI Taxonomy" id="1834191"/>
    <lineage>
        <taxon>Bacteria</taxon>
        <taxon>Bacillati</taxon>
        <taxon>Bacillota</taxon>
        <taxon>Bacilli</taxon>
        <taxon>Lactobacillales</taxon>
        <taxon>Enterococcaceae</taxon>
        <taxon>Enterococcus</taxon>
    </lineage>
</organism>
<keyword evidence="4" id="KW-1185">Reference proteome</keyword>
<dbReference type="SUPFAM" id="SSF54197">
    <property type="entry name" value="HIT-like"/>
    <property type="match status" value="1"/>
</dbReference>
<evidence type="ECO:0000256" key="1">
    <source>
        <dbReference type="PROSITE-ProRule" id="PRU00464"/>
    </source>
</evidence>
<dbReference type="InterPro" id="IPR036265">
    <property type="entry name" value="HIT-like_sf"/>
</dbReference>
<gene>
    <name evidence="3" type="ORF">A5886_001107</name>
</gene>
<evidence type="ECO:0000313" key="3">
    <source>
        <dbReference type="EMBL" id="OTN76031.1"/>
    </source>
</evidence>
<name>A0A242A5L9_9ENTE</name>
<dbReference type="RefSeq" id="WP_086274030.1">
    <property type="nucleotide sequence ID" value="NZ_NGKU01000001.1"/>
</dbReference>
<evidence type="ECO:0000259" key="2">
    <source>
        <dbReference type="PROSITE" id="PS51084"/>
    </source>
</evidence>
<dbReference type="InterPro" id="IPR011146">
    <property type="entry name" value="HIT-like"/>
</dbReference>
<dbReference type="GO" id="GO:0003824">
    <property type="term" value="F:catalytic activity"/>
    <property type="evidence" value="ECO:0007669"/>
    <property type="project" value="InterPro"/>
</dbReference>
<dbReference type="PROSITE" id="PS51084">
    <property type="entry name" value="HIT_2"/>
    <property type="match status" value="1"/>
</dbReference>
<dbReference type="OrthoDB" id="9784774at2"/>
<comment type="caution">
    <text evidence="1">Lacks conserved residue(s) required for the propagation of feature annotation.</text>
</comment>
<dbReference type="Proteomes" id="UP000195043">
    <property type="component" value="Unassembled WGS sequence"/>
</dbReference>
<dbReference type="Pfam" id="PF01230">
    <property type="entry name" value="HIT"/>
    <property type="match status" value="1"/>
</dbReference>
<dbReference type="PANTHER" id="PTHR42997:SF1">
    <property type="entry name" value="AP-4-A PHOSPHORYLASE"/>
    <property type="match status" value="1"/>
</dbReference>
<dbReference type="STRING" id="1834191.A5886_001107"/>